<comment type="subunit">
    <text evidence="8">Monomer.</text>
</comment>
<dbReference type="InterPro" id="IPR049940">
    <property type="entry name" value="GluQ/Sye"/>
</dbReference>
<evidence type="ECO:0000256" key="3">
    <source>
        <dbReference type="ARBA" id="ARBA00022598"/>
    </source>
</evidence>
<dbReference type="SUPFAM" id="SSF52374">
    <property type="entry name" value="Nucleotidylyl transferase"/>
    <property type="match status" value="1"/>
</dbReference>
<keyword evidence="6 8" id="KW-0648">Protein biosynthesis</keyword>
<dbReference type="Pfam" id="PF19269">
    <property type="entry name" value="Anticodon_2"/>
    <property type="match status" value="1"/>
</dbReference>
<evidence type="ECO:0000256" key="8">
    <source>
        <dbReference type="HAMAP-Rule" id="MF_00022"/>
    </source>
</evidence>
<evidence type="ECO:0000256" key="2">
    <source>
        <dbReference type="ARBA" id="ARBA00022490"/>
    </source>
</evidence>
<comment type="caution">
    <text evidence="8">Lacks conserved residue(s) required for the propagation of feature annotation.</text>
</comment>
<feature type="binding site" evidence="8">
    <location>
        <position position="280"/>
    </location>
    <ligand>
        <name>ATP</name>
        <dbReference type="ChEBI" id="CHEBI:30616"/>
    </ligand>
</feature>
<dbReference type="Gene3D" id="1.10.10.350">
    <property type="match status" value="1"/>
</dbReference>
<dbReference type="HAMAP" id="MF_00022">
    <property type="entry name" value="Glu_tRNA_synth_type1"/>
    <property type="match status" value="1"/>
</dbReference>
<feature type="domain" description="Aminoacyl-tRNA synthetase class I anticodon-binding" evidence="10">
    <location>
        <begin position="360"/>
        <end position="509"/>
    </location>
</feature>
<dbReference type="InterPro" id="IPR000924">
    <property type="entry name" value="Glu/Gln-tRNA-synth"/>
</dbReference>
<sequence>MTDRAAAASSADDGSVLGGLEPNQVRVRFPPSPTGLLTVGNIRSALFNWAFARHYGGKLVLRIEDTDTARNTPEALQYTLDSLRWLGLTWDEGPEVGGEYGPYLQSERMDIYADVVAKLLAAGKAYHCYCSQEELEQRREAARSAGQHSGYDGHCRSLTPEQVQAYIDEGRRPVVRLRMPDRPITFDDLVRGEITFLPENLGDYVLVRANGHPLYPLVNPVDDALMQITHVLRGEDLLSSTPRQIALYEALAEIGVGPGRTPMFGHLPFVMGEGNKKLSKRDPGSGLGEYMERGFLPEGLLNYLALLGWSIADDRDVFTMDEMIKAFDIRKVNANAARFDPKKCEAINASHMRLLDPADFANRVVPYLAKTGVLPAEPSDEQRAVLAAAVPLVQERMNTLSEAPDMLGFLFVPDEAFTIDPDAAAKVLTGDAGAVLEATSKALSGLGDWTTEAIEQALRTSLIEGLGLKPKNAFGPVRVAISGRRISPPLFESLELLGRERSLHRLEQARATLPTD</sequence>
<feature type="domain" description="Glutamyl/glutaminyl-tRNA synthetase class Ib catalytic" evidence="9">
    <location>
        <begin position="24"/>
        <end position="343"/>
    </location>
</feature>
<dbReference type="InterPro" id="IPR004527">
    <property type="entry name" value="Glu-tRNA-ligase_bac/mito"/>
</dbReference>
<keyword evidence="4 8" id="KW-0547">Nucleotide-binding</keyword>
<keyword evidence="12" id="KW-1185">Reference proteome</keyword>
<dbReference type="Gene3D" id="3.40.50.620">
    <property type="entry name" value="HUPs"/>
    <property type="match status" value="1"/>
</dbReference>
<protein>
    <recommendedName>
        <fullName evidence="8">Glutamate--tRNA ligase</fullName>
        <ecNumber evidence="8">6.1.1.17</ecNumber>
    </recommendedName>
    <alternativeName>
        <fullName evidence="8">Glutamyl-tRNA synthetase</fullName>
        <shortName evidence="8">GluRS</shortName>
    </alternativeName>
</protein>
<dbReference type="InterPro" id="IPR020752">
    <property type="entry name" value="Glu-tRNA-synth_I_codon-bd_sub1"/>
</dbReference>
<dbReference type="Pfam" id="PF00749">
    <property type="entry name" value="tRNA-synt_1c"/>
    <property type="match status" value="1"/>
</dbReference>
<dbReference type="InterPro" id="IPR033910">
    <property type="entry name" value="GluRS_core"/>
</dbReference>
<gene>
    <name evidence="8 11" type="primary">gltX</name>
    <name evidence="11" type="ORF">GCM10009789_30040</name>
</gene>
<evidence type="ECO:0000256" key="4">
    <source>
        <dbReference type="ARBA" id="ARBA00022741"/>
    </source>
</evidence>
<accession>A0ABP4P7K1</accession>
<keyword evidence="5 8" id="KW-0067">ATP-binding</keyword>
<proteinExistence type="inferred from homology"/>
<dbReference type="PRINTS" id="PR00987">
    <property type="entry name" value="TRNASYNTHGLU"/>
</dbReference>
<comment type="subcellular location">
    <subcellularLocation>
        <location evidence="8">Cytoplasm</location>
    </subcellularLocation>
</comment>
<comment type="catalytic activity">
    <reaction evidence="8">
        <text>tRNA(Glu) + L-glutamate + ATP = L-glutamyl-tRNA(Glu) + AMP + diphosphate</text>
        <dbReference type="Rhea" id="RHEA:23540"/>
        <dbReference type="Rhea" id="RHEA-COMP:9663"/>
        <dbReference type="Rhea" id="RHEA-COMP:9680"/>
        <dbReference type="ChEBI" id="CHEBI:29985"/>
        <dbReference type="ChEBI" id="CHEBI:30616"/>
        <dbReference type="ChEBI" id="CHEBI:33019"/>
        <dbReference type="ChEBI" id="CHEBI:78442"/>
        <dbReference type="ChEBI" id="CHEBI:78520"/>
        <dbReference type="ChEBI" id="CHEBI:456215"/>
        <dbReference type="EC" id="6.1.1.17"/>
    </reaction>
</comment>
<evidence type="ECO:0000256" key="7">
    <source>
        <dbReference type="ARBA" id="ARBA00023146"/>
    </source>
</evidence>
<organism evidence="11 12">
    <name type="scientific">Kribbella sancticallisti</name>
    <dbReference type="NCBI Taxonomy" id="460087"/>
    <lineage>
        <taxon>Bacteria</taxon>
        <taxon>Bacillati</taxon>
        <taxon>Actinomycetota</taxon>
        <taxon>Actinomycetes</taxon>
        <taxon>Propionibacteriales</taxon>
        <taxon>Kribbellaceae</taxon>
        <taxon>Kribbella</taxon>
    </lineage>
</organism>
<keyword evidence="7 8" id="KW-0030">Aminoacyl-tRNA synthetase</keyword>
<dbReference type="InterPro" id="IPR045462">
    <property type="entry name" value="aa-tRNA-synth_I_cd-bd"/>
</dbReference>
<comment type="similarity">
    <text evidence="1 8">Belongs to the class-I aminoacyl-tRNA synthetase family. Glutamate--tRNA ligase type 1 subfamily.</text>
</comment>
<evidence type="ECO:0000256" key="1">
    <source>
        <dbReference type="ARBA" id="ARBA00007894"/>
    </source>
</evidence>
<dbReference type="InterPro" id="IPR001412">
    <property type="entry name" value="aa-tRNA-synth_I_CS"/>
</dbReference>
<evidence type="ECO:0000313" key="11">
    <source>
        <dbReference type="EMBL" id="GAA1574555.1"/>
    </source>
</evidence>
<dbReference type="EC" id="6.1.1.17" evidence="8"/>
<dbReference type="EMBL" id="BAAAOS010000019">
    <property type="protein sequence ID" value="GAA1574555.1"/>
    <property type="molecule type" value="Genomic_DNA"/>
</dbReference>
<evidence type="ECO:0000256" key="5">
    <source>
        <dbReference type="ARBA" id="ARBA00022840"/>
    </source>
</evidence>
<evidence type="ECO:0000259" key="9">
    <source>
        <dbReference type="Pfam" id="PF00749"/>
    </source>
</evidence>
<dbReference type="InterPro" id="IPR014729">
    <property type="entry name" value="Rossmann-like_a/b/a_fold"/>
</dbReference>
<dbReference type="Proteomes" id="UP001500393">
    <property type="component" value="Unassembled WGS sequence"/>
</dbReference>
<dbReference type="InterPro" id="IPR020058">
    <property type="entry name" value="Glu/Gln-tRNA-synth_Ib_cat-dom"/>
</dbReference>
<dbReference type="NCBIfam" id="TIGR00464">
    <property type="entry name" value="gltX_bact"/>
    <property type="match status" value="1"/>
</dbReference>
<evidence type="ECO:0000259" key="10">
    <source>
        <dbReference type="Pfam" id="PF19269"/>
    </source>
</evidence>
<comment type="caution">
    <text evidence="11">The sequence shown here is derived from an EMBL/GenBank/DDBJ whole genome shotgun (WGS) entry which is preliminary data.</text>
</comment>
<dbReference type="SUPFAM" id="SSF48163">
    <property type="entry name" value="An anticodon-binding domain of class I aminoacyl-tRNA synthetases"/>
    <property type="match status" value="1"/>
</dbReference>
<name>A0ABP4P7K1_9ACTN</name>
<keyword evidence="3 8" id="KW-0436">Ligase</keyword>
<dbReference type="InterPro" id="IPR008925">
    <property type="entry name" value="aa_tRNA-synth_I_cd-bd_sf"/>
</dbReference>
<dbReference type="Gene3D" id="1.10.8.70">
    <property type="entry name" value="Glutamate-tRNA synthetase, class I, anticodon-binding domain 1"/>
    <property type="match status" value="1"/>
</dbReference>
<dbReference type="PROSITE" id="PS00178">
    <property type="entry name" value="AA_TRNA_LIGASE_I"/>
    <property type="match status" value="1"/>
</dbReference>
<dbReference type="PANTHER" id="PTHR43311:SF2">
    <property type="entry name" value="GLUTAMATE--TRNA LIGASE, MITOCHONDRIAL-RELATED"/>
    <property type="match status" value="1"/>
</dbReference>
<reference evidence="12" key="1">
    <citation type="journal article" date="2019" name="Int. J. Syst. Evol. Microbiol.">
        <title>The Global Catalogue of Microorganisms (GCM) 10K type strain sequencing project: providing services to taxonomists for standard genome sequencing and annotation.</title>
        <authorList>
            <consortium name="The Broad Institute Genomics Platform"/>
            <consortium name="The Broad Institute Genome Sequencing Center for Infectious Disease"/>
            <person name="Wu L."/>
            <person name="Ma J."/>
        </authorList>
    </citation>
    <scope>NUCLEOTIDE SEQUENCE [LARGE SCALE GENOMIC DNA]</scope>
    <source>
        <strain evidence="12">JCM 14969</strain>
    </source>
</reference>
<comment type="function">
    <text evidence="8">Catalyzes the attachment of glutamate to tRNA(Glu) in a two-step reaction: glutamate is first activated by ATP to form Glu-AMP and then transferred to the acceptor end of tRNA(Glu).</text>
</comment>
<dbReference type="PANTHER" id="PTHR43311">
    <property type="entry name" value="GLUTAMATE--TRNA LIGASE"/>
    <property type="match status" value="1"/>
</dbReference>
<evidence type="ECO:0000256" key="6">
    <source>
        <dbReference type="ARBA" id="ARBA00022917"/>
    </source>
</evidence>
<dbReference type="GO" id="GO:0016874">
    <property type="term" value="F:ligase activity"/>
    <property type="evidence" value="ECO:0007669"/>
    <property type="project" value="UniProtKB-KW"/>
</dbReference>
<keyword evidence="2 8" id="KW-0963">Cytoplasm</keyword>
<evidence type="ECO:0000313" key="12">
    <source>
        <dbReference type="Proteomes" id="UP001500393"/>
    </source>
</evidence>
<feature type="short sequence motif" description="'KMSKS' region" evidence="8">
    <location>
        <begin position="277"/>
        <end position="281"/>
    </location>
</feature>
<dbReference type="CDD" id="cd00808">
    <property type="entry name" value="GluRS_core"/>
    <property type="match status" value="1"/>
</dbReference>
<dbReference type="RefSeq" id="WP_344214095.1">
    <property type="nucleotide sequence ID" value="NZ_BAAAOS010000019.1"/>
</dbReference>
<dbReference type="InterPro" id="IPR020751">
    <property type="entry name" value="aa-tRNA-synth_I_codon-bd_sub2"/>
</dbReference>